<reference evidence="2 3" key="1">
    <citation type="journal article" date="2023" name="Plants (Basel)">
        <title>Bridging the Gap: Combining Genomics and Transcriptomics Approaches to Understand Stylosanthes scabra, an Orphan Legume from the Brazilian Caatinga.</title>
        <authorList>
            <person name="Ferreira-Neto J.R.C."/>
            <person name="da Silva M.D."/>
            <person name="Binneck E."/>
            <person name="de Melo N.F."/>
            <person name="da Silva R.H."/>
            <person name="de Melo A.L.T.M."/>
            <person name="Pandolfi V."/>
            <person name="Bustamante F.O."/>
            <person name="Brasileiro-Vidal A.C."/>
            <person name="Benko-Iseppon A.M."/>
        </authorList>
    </citation>
    <scope>NUCLEOTIDE SEQUENCE [LARGE SCALE GENOMIC DNA]</scope>
    <source>
        <tissue evidence="2">Leaves</tissue>
    </source>
</reference>
<feature type="compositionally biased region" description="Basic and acidic residues" evidence="1">
    <location>
        <begin position="177"/>
        <end position="196"/>
    </location>
</feature>
<dbReference type="EMBL" id="JASCZI010120970">
    <property type="protein sequence ID" value="MED6158371.1"/>
    <property type="molecule type" value="Genomic_DNA"/>
</dbReference>
<dbReference type="Proteomes" id="UP001341840">
    <property type="component" value="Unassembled WGS sequence"/>
</dbReference>
<feature type="region of interest" description="Disordered" evidence="1">
    <location>
        <begin position="151"/>
        <end position="251"/>
    </location>
</feature>
<proteinExistence type="predicted"/>
<gene>
    <name evidence="2" type="ORF">PIB30_032232</name>
</gene>
<evidence type="ECO:0000256" key="1">
    <source>
        <dbReference type="SAM" id="MobiDB-lite"/>
    </source>
</evidence>
<sequence length="274" mass="31361">MDLPEIPSLLSTQQKRHGLPPCFSISQDTHARRQLEFQNELDQVGVDDFVRTPYMAPQWRAIEPDWVNEVGEIQTWLATVPIVLFMYIRFHHVDRVKRLFGSEQAVPLDLVNLDGFLRASARGDDRWEYNDWWAVTCRRRFLTQDRLLQDPRGFQLPDDVPPAASQERDPIVLPRDAPARGRREQMQRPDIRRKGEGVSSSGRVDTQPGGDDEDEEAEYRRQEDIPEGDGDQDPGETATRHTTLTSTSSPAWISSWLGSWNMAGASDQESPRNP</sequence>
<accession>A0ABU6UAU7</accession>
<feature type="compositionally biased region" description="Low complexity" evidence="1">
    <location>
        <begin position="240"/>
        <end position="249"/>
    </location>
</feature>
<evidence type="ECO:0000313" key="3">
    <source>
        <dbReference type="Proteomes" id="UP001341840"/>
    </source>
</evidence>
<feature type="compositionally biased region" description="Acidic residues" evidence="1">
    <location>
        <begin position="225"/>
        <end position="234"/>
    </location>
</feature>
<evidence type="ECO:0000313" key="2">
    <source>
        <dbReference type="EMBL" id="MED6158371.1"/>
    </source>
</evidence>
<comment type="caution">
    <text evidence="2">The sequence shown here is derived from an EMBL/GenBank/DDBJ whole genome shotgun (WGS) entry which is preliminary data.</text>
</comment>
<name>A0ABU6UAU7_9FABA</name>
<organism evidence="2 3">
    <name type="scientific">Stylosanthes scabra</name>
    <dbReference type="NCBI Taxonomy" id="79078"/>
    <lineage>
        <taxon>Eukaryota</taxon>
        <taxon>Viridiplantae</taxon>
        <taxon>Streptophyta</taxon>
        <taxon>Embryophyta</taxon>
        <taxon>Tracheophyta</taxon>
        <taxon>Spermatophyta</taxon>
        <taxon>Magnoliopsida</taxon>
        <taxon>eudicotyledons</taxon>
        <taxon>Gunneridae</taxon>
        <taxon>Pentapetalae</taxon>
        <taxon>rosids</taxon>
        <taxon>fabids</taxon>
        <taxon>Fabales</taxon>
        <taxon>Fabaceae</taxon>
        <taxon>Papilionoideae</taxon>
        <taxon>50 kb inversion clade</taxon>
        <taxon>dalbergioids sensu lato</taxon>
        <taxon>Dalbergieae</taxon>
        <taxon>Pterocarpus clade</taxon>
        <taxon>Stylosanthes</taxon>
    </lineage>
</organism>
<protein>
    <submittedName>
        <fullName evidence="2">Uncharacterized protein</fullName>
    </submittedName>
</protein>
<keyword evidence="3" id="KW-1185">Reference proteome</keyword>